<accession>A0A411PZE6</accession>
<name>A0A411PZE6_9ROSI</name>
<sequence>MAEAPTSPAGGSHESGGEQSPHSGGVREQDRYLPIANISRIMKKALPPNGKIAKDAKDTVQECVSEFISFITSEASDKCQKEKRKTINGDDLLWAMATLGFEDYIEPLKAYLLRYRELEGDTKGSARGGDGPAKRDAVGALPGQNQQLALQSSMNYVNPQAQGQQHMIVHSMQGNQ</sequence>
<dbReference type="InterPro" id="IPR009072">
    <property type="entry name" value="Histone-fold"/>
</dbReference>
<dbReference type="CDD" id="cd22907">
    <property type="entry name" value="HFD_NFYB"/>
    <property type="match status" value="1"/>
</dbReference>
<keyword evidence="5" id="KW-0804">Transcription</keyword>
<dbReference type="PANTHER" id="PTHR11064">
    <property type="entry name" value="CCAAT-BINDING TRANSCRIPTION FACTOR-RELATED"/>
    <property type="match status" value="1"/>
</dbReference>
<evidence type="ECO:0000256" key="4">
    <source>
        <dbReference type="ARBA" id="ARBA00023159"/>
    </source>
</evidence>
<feature type="domain" description="Transcription factor CBF/NF-Y/archaeal histone" evidence="7">
    <location>
        <begin position="32"/>
        <end position="96"/>
    </location>
</feature>
<keyword evidence="4" id="KW-0010">Activator</keyword>
<dbReference type="GO" id="GO:0001228">
    <property type="term" value="F:DNA-binding transcription activator activity, RNA polymerase II-specific"/>
    <property type="evidence" value="ECO:0007669"/>
    <property type="project" value="InterPro"/>
</dbReference>
<dbReference type="FunFam" id="1.10.20.10:FF:000035">
    <property type="entry name" value="Nuclear transcription factor Y subunit B-3"/>
    <property type="match status" value="1"/>
</dbReference>
<dbReference type="Pfam" id="PF00808">
    <property type="entry name" value="CBFD_NFYB_HMF"/>
    <property type="match status" value="1"/>
</dbReference>
<dbReference type="PANTHER" id="PTHR11064:SF141">
    <property type="entry name" value="NUCLEAR TRANSCRIPTION FACTOR Y SUBUNIT B-1"/>
    <property type="match status" value="1"/>
</dbReference>
<dbReference type="GO" id="GO:0000978">
    <property type="term" value="F:RNA polymerase II cis-regulatory region sequence-specific DNA binding"/>
    <property type="evidence" value="ECO:0007669"/>
    <property type="project" value="TreeGrafter"/>
</dbReference>
<dbReference type="PROSITE" id="PS00685">
    <property type="entry name" value="NFYB_HAP3"/>
    <property type="match status" value="1"/>
</dbReference>
<evidence type="ECO:0000313" key="8">
    <source>
        <dbReference type="EMBL" id="QBG64244.1"/>
    </source>
</evidence>
<evidence type="ECO:0000256" key="3">
    <source>
        <dbReference type="ARBA" id="ARBA00023125"/>
    </source>
</evidence>
<dbReference type="Gene3D" id="1.10.20.10">
    <property type="entry name" value="Histone, subunit A"/>
    <property type="match status" value="1"/>
</dbReference>
<keyword evidence="2" id="KW-0805">Transcription regulation</keyword>
<evidence type="ECO:0000256" key="6">
    <source>
        <dbReference type="SAM" id="MobiDB-lite"/>
    </source>
</evidence>
<dbReference type="GO" id="GO:0046982">
    <property type="term" value="F:protein heterodimerization activity"/>
    <property type="evidence" value="ECO:0007669"/>
    <property type="project" value="InterPro"/>
</dbReference>
<evidence type="ECO:0000256" key="2">
    <source>
        <dbReference type="ARBA" id="ARBA00023015"/>
    </source>
</evidence>
<dbReference type="EMBL" id="MK372373">
    <property type="protein sequence ID" value="QBG64244.1"/>
    <property type="molecule type" value="mRNA"/>
</dbReference>
<feature type="region of interest" description="Disordered" evidence="6">
    <location>
        <begin position="1"/>
        <end position="28"/>
    </location>
</feature>
<dbReference type="InterPro" id="IPR027113">
    <property type="entry name" value="Transc_fact_NFYB/HAP3"/>
</dbReference>
<evidence type="ECO:0000256" key="5">
    <source>
        <dbReference type="ARBA" id="ARBA00023163"/>
    </source>
</evidence>
<dbReference type="SMR" id="A0A411PZE6"/>
<comment type="similarity">
    <text evidence="1">Belongs to the NFYB/HAP3 subunit family.</text>
</comment>
<protein>
    <submittedName>
        <fullName evidence="8">Nuclear transcription factor Y subunit beta1</fullName>
    </submittedName>
</protein>
<reference evidence="8" key="1">
    <citation type="submission" date="2019-01" db="EMBL/GenBank/DDBJ databases">
        <authorList>
            <person name="Peng Y."/>
            <person name="Zeng L."/>
        </authorList>
    </citation>
    <scope>NUCLEOTIDE SEQUENCE</scope>
</reference>
<organism evidence="8">
    <name type="scientific">Dimocarpus longan</name>
    <dbReference type="NCBI Taxonomy" id="128017"/>
    <lineage>
        <taxon>Eukaryota</taxon>
        <taxon>Viridiplantae</taxon>
        <taxon>Streptophyta</taxon>
        <taxon>Embryophyta</taxon>
        <taxon>Tracheophyta</taxon>
        <taxon>Spermatophyta</taxon>
        <taxon>Magnoliopsida</taxon>
        <taxon>eudicotyledons</taxon>
        <taxon>Gunneridae</taxon>
        <taxon>Pentapetalae</taxon>
        <taxon>rosids</taxon>
        <taxon>malvids</taxon>
        <taxon>Sapindales</taxon>
        <taxon>Sapindaceae</taxon>
        <taxon>Dimocarpus</taxon>
    </lineage>
</organism>
<dbReference type="SUPFAM" id="SSF47113">
    <property type="entry name" value="Histone-fold"/>
    <property type="match status" value="1"/>
</dbReference>
<dbReference type="PRINTS" id="PR00615">
    <property type="entry name" value="CCAATSUBUNTA"/>
</dbReference>
<dbReference type="InterPro" id="IPR003956">
    <property type="entry name" value="Transcrpt_fac_NFYB/HAP3_CS"/>
</dbReference>
<dbReference type="AlphaFoldDB" id="A0A411PZE6"/>
<evidence type="ECO:0000256" key="1">
    <source>
        <dbReference type="ARBA" id="ARBA00009053"/>
    </source>
</evidence>
<dbReference type="InterPro" id="IPR003958">
    <property type="entry name" value="CBFA_NFYB_domain"/>
</dbReference>
<keyword evidence="3" id="KW-0238">DNA-binding</keyword>
<evidence type="ECO:0000259" key="7">
    <source>
        <dbReference type="Pfam" id="PF00808"/>
    </source>
</evidence>
<dbReference type="GO" id="GO:0016602">
    <property type="term" value="C:CCAAT-binding factor complex"/>
    <property type="evidence" value="ECO:0007669"/>
    <property type="project" value="InterPro"/>
</dbReference>
<proteinExistence type="evidence at transcript level"/>